<gene>
    <name evidence="1" type="ORF">HJG60_015157</name>
</gene>
<dbReference type="GO" id="GO:0016301">
    <property type="term" value="F:kinase activity"/>
    <property type="evidence" value="ECO:0007669"/>
    <property type="project" value="UniProtKB-KW"/>
</dbReference>
<reference evidence="1 2" key="1">
    <citation type="journal article" date="2020" name="Nature">
        <title>Six reference-quality genomes reveal evolution of bat adaptations.</title>
        <authorList>
            <person name="Jebb D."/>
            <person name="Huang Z."/>
            <person name="Pippel M."/>
            <person name="Hughes G.M."/>
            <person name="Lavrichenko K."/>
            <person name="Devanna P."/>
            <person name="Winkler S."/>
            <person name="Jermiin L.S."/>
            <person name="Skirmuntt E.C."/>
            <person name="Katzourakis A."/>
            <person name="Burkitt-Gray L."/>
            <person name="Ray D.A."/>
            <person name="Sullivan K.A.M."/>
            <person name="Roscito J.G."/>
            <person name="Kirilenko B.M."/>
            <person name="Davalos L.M."/>
            <person name="Corthals A.P."/>
            <person name="Power M.L."/>
            <person name="Jones G."/>
            <person name="Ransome R.D."/>
            <person name="Dechmann D.K.N."/>
            <person name="Locatelli A.G."/>
            <person name="Puechmaille S.J."/>
            <person name="Fedrigo O."/>
            <person name="Jarvis E.D."/>
            <person name="Hiller M."/>
            <person name="Vernes S.C."/>
            <person name="Myers E.W."/>
            <person name="Teeling E.C."/>
        </authorList>
    </citation>
    <scope>NUCLEOTIDE SEQUENCE [LARGE SCALE GENOMIC DNA]</scope>
    <source>
        <strain evidence="1">Bat1K_MPI-CBG_1</strain>
    </source>
</reference>
<keyword evidence="1" id="KW-0418">Kinase</keyword>
<organism evidence="1 2">
    <name type="scientific">Phyllostomus discolor</name>
    <name type="common">pale spear-nosed bat</name>
    <dbReference type="NCBI Taxonomy" id="89673"/>
    <lineage>
        <taxon>Eukaryota</taxon>
        <taxon>Metazoa</taxon>
        <taxon>Chordata</taxon>
        <taxon>Craniata</taxon>
        <taxon>Vertebrata</taxon>
        <taxon>Euteleostomi</taxon>
        <taxon>Mammalia</taxon>
        <taxon>Eutheria</taxon>
        <taxon>Laurasiatheria</taxon>
        <taxon>Chiroptera</taxon>
        <taxon>Yangochiroptera</taxon>
        <taxon>Phyllostomidae</taxon>
        <taxon>Phyllostominae</taxon>
        <taxon>Phyllostomus</taxon>
    </lineage>
</organism>
<protein>
    <submittedName>
        <fullName evidence="1">Polo like kinase 5 (Inactive)</fullName>
    </submittedName>
</protein>
<dbReference type="Proteomes" id="UP000664940">
    <property type="component" value="Unassembled WGS sequence"/>
</dbReference>
<sequence length="145" mass="15544">MPVVSLRACWHPTQLSGPAWTTYCRTTSSHRLPYQREGLPSLRSQSTYSTKGPSRVTQLGLRGAQCRRWKRPLETCSSAWTLGLQPCRDPQENSGPSSGPPSGWIIPASMALATDCRMGAVVSCFGMAPTWPCAPQGGGGPACAH</sequence>
<proteinExistence type="predicted"/>
<dbReference type="EMBL" id="JABVXQ010000008">
    <property type="protein sequence ID" value="KAF6096219.1"/>
    <property type="molecule type" value="Genomic_DNA"/>
</dbReference>
<name>A0A833ZLT8_9CHIR</name>
<evidence type="ECO:0000313" key="2">
    <source>
        <dbReference type="Proteomes" id="UP000664940"/>
    </source>
</evidence>
<dbReference type="AlphaFoldDB" id="A0A833ZLT8"/>
<keyword evidence="1" id="KW-0808">Transferase</keyword>
<evidence type="ECO:0000313" key="1">
    <source>
        <dbReference type="EMBL" id="KAF6096219.1"/>
    </source>
</evidence>
<accession>A0A833ZLT8</accession>
<comment type="caution">
    <text evidence="1">The sequence shown here is derived from an EMBL/GenBank/DDBJ whole genome shotgun (WGS) entry which is preliminary data.</text>
</comment>